<evidence type="ECO:0000313" key="1">
    <source>
        <dbReference type="EMBL" id="KTB41957.1"/>
    </source>
</evidence>
<accession>A0A0W0G0N9</accession>
<sequence>MSGTREKTCCYGYWAFKGHWGRNP</sequence>
<evidence type="ECO:0000313" key="2">
    <source>
        <dbReference type="Proteomes" id="UP000054988"/>
    </source>
</evidence>
<organism evidence="1 2">
    <name type="scientific">Moniliophthora roreri</name>
    <name type="common">Frosty pod rot fungus</name>
    <name type="synonym">Monilia roreri</name>
    <dbReference type="NCBI Taxonomy" id="221103"/>
    <lineage>
        <taxon>Eukaryota</taxon>
        <taxon>Fungi</taxon>
        <taxon>Dikarya</taxon>
        <taxon>Basidiomycota</taxon>
        <taxon>Agaricomycotina</taxon>
        <taxon>Agaricomycetes</taxon>
        <taxon>Agaricomycetidae</taxon>
        <taxon>Agaricales</taxon>
        <taxon>Marasmiineae</taxon>
        <taxon>Marasmiaceae</taxon>
        <taxon>Moniliophthora</taxon>
    </lineage>
</organism>
<protein>
    <submittedName>
        <fullName evidence="1">Uncharacterized protein</fullName>
    </submittedName>
</protein>
<dbReference type="Proteomes" id="UP000054988">
    <property type="component" value="Unassembled WGS sequence"/>
</dbReference>
<gene>
    <name evidence="1" type="ORF">WG66_5467</name>
</gene>
<dbReference type="AlphaFoldDB" id="A0A0W0G0N9"/>
<proteinExistence type="predicted"/>
<name>A0A0W0G0N9_MONRR</name>
<dbReference type="EMBL" id="LATX01001407">
    <property type="protein sequence ID" value="KTB41957.1"/>
    <property type="molecule type" value="Genomic_DNA"/>
</dbReference>
<reference evidence="1 2" key="1">
    <citation type="submission" date="2015-12" db="EMBL/GenBank/DDBJ databases">
        <title>Draft genome sequence of Moniliophthora roreri, the causal agent of frosty pod rot of cacao.</title>
        <authorList>
            <person name="Aime M.C."/>
            <person name="Diaz-Valderrama J.R."/>
            <person name="Kijpornyongpan T."/>
            <person name="Phillips-Mora W."/>
        </authorList>
    </citation>
    <scope>NUCLEOTIDE SEQUENCE [LARGE SCALE GENOMIC DNA]</scope>
    <source>
        <strain evidence="1 2">MCA 2952</strain>
    </source>
</reference>
<comment type="caution">
    <text evidence="1">The sequence shown here is derived from an EMBL/GenBank/DDBJ whole genome shotgun (WGS) entry which is preliminary data.</text>
</comment>